<dbReference type="PANTHER" id="PTHR43523:SF2">
    <property type="entry name" value="GLUCOSE-1-PHOSPHATE ADENYLYLTRANSFERASE"/>
    <property type="match status" value="1"/>
</dbReference>
<dbReference type="SUPFAM" id="SSF53448">
    <property type="entry name" value="Nucleotide-diphospho-sugar transferases"/>
    <property type="match status" value="1"/>
</dbReference>
<sequence>MKEREESVAMILAGGQGSRLGVLTRFRAKPAVPYGGKYRIIDFPLSNCSNSGIGVVGVLTQYEPFALNSYIGTGAPWDLDSPTGGVYVLSPYTRVGDVGEWYAGTADAVFQNIDFIDRYAPEYLVVLSGDHIYKMDYSRMIDFHKAHDADATIAVMPVPIEEASRFGILDADDTGRITDFVEKPENPPNNLASMGVYVFSWDKARYYLVADAENSDSSHDFGKNVIPAMLGAGEKLFAYQFEGYWRDVGTVGSLWEANMDLLEEEPSLDLSDDAWKIYARNPFMPAALVGEGSTLDTCLVPEGCDIDGDVVHSVLFQGVDVGVGASVADSVVMSGSQVEQSATIERAILAEDVVVGEGARVGGPGDLCVLGAGSYVMPGAVVAPGETVEPGAVVEPKGAKDDE</sequence>
<evidence type="ECO:0000256" key="2">
    <source>
        <dbReference type="ARBA" id="ARBA00022600"/>
    </source>
</evidence>
<gene>
    <name evidence="9" type="primary">glgC</name>
    <name evidence="12" type="ORF">GMI68_05575</name>
    <name evidence="13" type="ORF">J7S26_07295</name>
</gene>
<dbReference type="NCBIfam" id="NF003670">
    <property type="entry name" value="PRK05293.1"/>
    <property type="match status" value="1"/>
</dbReference>
<dbReference type="Gene3D" id="3.90.550.10">
    <property type="entry name" value="Spore Coat Polysaccharide Biosynthesis Protein SpsA, Chain A"/>
    <property type="match status" value="1"/>
</dbReference>
<keyword evidence="5 9" id="KW-0547">Nucleotide-binding</keyword>
<dbReference type="EMBL" id="CP072829">
    <property type="protein sequence ID" value="QTU85246.1"/>
    <property type="molecule type" value="Genomic_DNA"/>
</dbReference>
<dbReference type="InterPro" id="IPR011831">
    <property type="entry name" value="ADP-Glc_PPase"/>
</dbReference>
<dbReference type="EC" id="2.7.7.27" evidence="9"/>
<reference evidence="13" key="2">
    <citation type="submission" date="2021-04" db="EMBL/GenBank/DDBJ databases">
        <title>Novel species in family Eggerthellaceae.</title>
        <authorList>
            <person name="Zhang G."/>
        </authorList>
    </citation>
    <scope>NUCLEOTIDE SEQUENCE</scope>
    <source>
        <strain evidence="13">Zg-886</strain>
    </source>
</reference>
<evidence type="ECO:0000256" key="5">
    <source>
        <dbReference type="ARBA" id="ARBA00022741"/>
    </source>
</evidence>
<dbReference type="AlphaFoldDB" id="A0A9E6MTA4"/>
<evidence type="ECO:0000256" key="6">
    <source>
        <dbReference type="ARBA" id="ARBA00022840"/>
    </source>
</evidence>
<evidence type="ECO:0000259" key="10">
    <source>
        <dbReference type="Pfam" id="PF00483"/>
    </source>
</evidence>
<feature type="site" description="Could play a key role in the communication between the regulatory and the substrate sites" evidence="9">
    <location>
        <position position="61"/>
    </location>
</feature>
<dbReference type="PROSITE" id="PS00809">
    <property type="entry name" value="ADP_GLC_PYROPHOSPH_2"/>
    <property type="match status" value="1"/>
</dbReference>
<dbReference type="Pfam" id="PF00483">
    <property type="entry name" value="NTP_transferase"/>
    <property type="match status" value="1"/>
</dbReference>
<dbReference type="Proteomes" id="UP000671910">
    <property type="component" value="Chromosome"/>
</dbReference>
<accession>A0A9E6MTA4</accession>
<evidence type="ECO:0000313" key="12">
    <source>
        <dbReference type="EMBL" id="NHM14239.1"/>
    </source>
</evidence>
<evidence type="ECO:0000256" key="3">
    <source>
        <dbReference type="ARBA" id="ARBA00022679"/>
    </source>
</evidence>
<evidence type="ECO:0000313" key="15">
    <source>
        <dbReference type="Proteomes" id="UP000671910"/>
    </source>
</evidence>
<keyword evidence="4 9" id="KW-0548">Nucleotidyltransferase</keyword>
<comment type="function">
    <text evidence="9">Involved in the biosynthesis of ADP-glucose, a building block required for the elongation reactions to produce glycogen. Catalyzes the reaction between ATP and alpha-D-glucose 1-phosphate (G1P) to produce pyrophosphate and ADP-Glc.</text>
</comment>
<comment type="catalytic activity">
    <reaction evidence="9">
        <text>alpha-D-glucose 1-phosphate + ATP + H(+) = ADP-alpha-D-glucose + diphosphate</text>
        <dbReference type="Rhea" id="RHEA:12120"/>
        <dbReference type="ChEBI" id="CHEBI:15378"/>
        <dbReference type="ChEBI" id="CHEBI:30616"/>
        <dbReference type="ChEBI" id="CHEBI:33019"/>
        <dbReference type="ChEBI" id="CHEBI:57498"/>
        <dbReference type="ChEBI" id="CHEBI:58601"/>
        <dbReference type="EC" id="2.7.7.27"/>
    </reaction>
</comment>
<evidence type="ECO:0000256" key="4">
    <source>
        <dbReference type="ARBA" id="ARBA00022695"/>
    </source>
</evidence>
<dbReference type="KEGG" id="ebz:J7S26_07295"/>
<keyword evidence="6 9" id="KW-0067">ATP-binding</keyword>
<proteinExistence type="inferred from homology"/>
<keyword evidence="3 9" id="KW-0808">Transferase</keyword>
<dbReference type="Pfam" id="PF24894">
    <property type="entry name" value="Hexapep_GlmU"/>
    <property type="match status" value="1"/>
</dbReference>
<feature type="binding site" evidence="9">
    <location>
        <position position="102"/>
    </location>
    <ligand>
        <name>alpha-D-glucose 1-phosphate</name>
        <dbReference type="ChEBI" id="CHEBI:58601"/>
    </ligand>
</feature>
<comment type="similarity">
    <text evidence="1 9">Belongs to the bacterial/plant glucose-1-phosphate adenylyltransferase family.</text>
</comment>
<reference evidence="12 14" key="1">
    <citation type="submission" date="2019-11" db="EMBL/GenBank/DDBJ databases">
        <title>Eggerthellaceae novel genus isolated from the rectal contents of marmort.</title>
        <authorList>
            <person name="Zhang G."/>
        </authorList>
    </citation>
    <scope>NUCLEOTIDE SEQUENCE [LARGE SCALE GENOMIC DNA]</scope>
    <source>
        <strain evidence="12">Zg-886</strain>
        <strain evidence="14">zg-886</strain>
    </source>
</reference>
<feature type="binding site" evidence="9">
    <location>
        <position position="193"/>
    </location>
    <ligand>
        <name>alpha-D-glucose 1-phosphate</name>
        <dbReference type="ChEBI" id="CHEBI:58601"/>
    </ligand>
</feature>
<evidence type="ECO:0000313" key="13">
    <source>
        <dbReference type="EMBL" id="QTU85246.1"/>
    </source>
</evidence>
<name>A0A9E6MTA4_9ACTN</name>
<dbReference type="SUPFAM" id="SSF51161">
    <property type="entry name" value="Trimeric LpxA-like enzymes"/>
    <property type="match status" value="1"/>
</dbReference>
<feature type="binding site" evidence="9">
    <location>
        <position position="167"/>
    </location>
    <ligand>
        <name>alpha-D-glucose 1-phosphate</name>
        <dbReference type="ChEBI" id="CHEBI:58601"/>
    </ligand>
</feature>
<dbReference type="EMBL" id="WPCR01000006">
    <property type="protein sequence ID" value="NHM14239.1"/>
    <property type="molecule type" value="Genomic_DNA"/>
</dbReference>
<dbReference type="GO" id="GO:0008878">
    <property type="term" value="F:glucose-1-phosphate adenylyltransferase activity"/>
    <property type="evidence" value="ECO:0007669"/>
    <property type="project" value="UniProtKB-UniRule"/>
</dbReference>
<dbReference type="NCBIfam" id="TIGR02091">
    <property type="entry name" value="glgC"/>
    <property type="match status" value="1"/>
</dbReference>
<dbReference type="PANTHER" id="PTHR43523">
    <property type="entry name" value="GLUCOSE-1-PHOSPHATE ADENYLYLTRANSFERASE-RELATED"/>
    <property type="match status" value="1"/>
</dbReference>
<dbReference type="GO" id="GO:0005524">
    <property type="term" value="F:ATP binding"/>
    <property type="evidence" value="ECO:0007669"/>
    <property type="project" value="UniProtKB-KW"/>
</dbReference>
<dbReference type="HAMAP" id="MF_00624">
    <property type="entry name" value="GlgC"/>
    <property type="match status" value="1"/>
</dbReference>
<feature type="binding site" evidence="9">
    <location>
        <begin position="182"/>
        <end position="183"/>
    </location>
    <ligand>
        <name>alpha-D-glucose 1-phosphate</name>
        <dbReference type="ChEBI" id="CHEBI:58601"/>
    </ligand>
</feature>
<evidence type="ECO:0000256" key="1">
    <source>
        <dbReference type="ARBA" id="ARBA00010443"/>
    </source>
</evidence>
<dbReference type="InterPro" id="IPR056818">
    <property type="entry name" value="GlmU/GlgC-like_hexapep"/>
</dbReference>
<dbReference type="GO" id="GO:0005978">
    <property type="term" value="P:glycogen biosynthetic process"/>
    <property type="evidence" value="ECO:0007669"/>
    <property type="project" value="UniProtKB-UniRule"/>
</dbReference>
<protein>
    <recommendedName>
        <fullName evidence="9">Glucose-1-phosphate adenylyltransferase</fullName>
        <ecNumber evidence="9">2.7.7.27</ecNumber>
    </recommendedName>
    <alternativeName>
        <fullName evidence="9">ADP-glucose pyrophosphorylase</fullName>
        <shortName evidence="9">ADPGlc PPase</shortName>
    </alternativeName>
    <alternativeName>
        <fullName evidence="9">ADP-glucose synthase</fullName>
    </alternativeName>
</protein>
<dbReference type="InterPro" id="IPR011004">
    <property type="entry name" value="Trimer_LpxA-like_sf"/>
</dbReference>
<evidence type="ECO:0000256" key="9">
    <source>
        <dbReference type="HAMAP-Rule" id="MF_00624"/>
    </source>
</evidence>
<dbReference type="InterPro" id="IPR005835">
    <property type="entry name" value="NTP_transferase_dom"/>
</dbReference>
<keyword evidence="2 9" id="KW-0321">Glycogen metabolism</keyword>
<dbReference type="PROSITE" id="PS00808">
    <property type="entry name" value="ADP_GLC_PYROPHOSPH_1"/>
    <property type="match status" value="1"/>
</dbReference>
<comment type="pathway">
    <text evidence="9">Glycan biosynthesis; glycogen biosynthesis.</text>
</comment>
<keyword evidence="14" id="KW-1185">Reference proteome</keyword>
<keyword evidence="8 9" id="KW-0119">Carbohydrate metabolism</keyword>
<organism evidence="13 15">
    <name type="scientific">Xiamenia xianingshaonis</name>
    <dbReference type="NCBI Taxonomy" id="2682776"/>
    <lineage>
        <taxon>Bacteria</taxon>
        <taxon>Bacillati</taxon>
        <taxon>Actinomycetota</taxon>
        <taxon>Coriobacteriia</taxon>
        <taxon>Eggerthellales</taxon>
        <taxon>Eggerthellaceae</taxon>
        <taxon>Xiamenia</taxon>
    </lineage>
</organism>
<dbReference type="Proteomes" id="UP000636394">
    <property type="component" value="Unassembled WGS sequence"/>
</dbReference>
<evidence type="ECO:0000256" key="8">
    <source>
        <dbReference type="ARBA" id="ARBA00023277"/>
    </source>
</evidence>
<dbReference type="CDD" id="cd02508">
    <property type="entry name" value="ADP_Glucose_PP"/>
    <property type="match status" value="1"/>
</dbReference>
<comment type="subunit">
    <text evidence="9">Homotetramer.</text>
</comment>
<evidence type="ECO:0000259" key="11">
    <source>
        <dbReference type="Pfam" id="PF24894"/>
    </source>
</evidence>
<evidence type="ECO:0000313" key="14">
    <source>
        <dbReference type="Proteomes" id="UP000636394"/>
    </source>
</evidence>
<dbReference type="InterPro" id="IPR029044">
    <property type="entry name" value="Nucleotide-diphossugar_trans"/>
</dbReference>
<keyword evidence="7 9" id="KW-0320">Glycogen biosynthesis</keyword>
<feature type="domain" description="Nucleotidyl transferase" evidence="10">
    <location>
        <begin position="9"/>
        <end position="263"/>
    </location>
</feature>
<feature type="site" description="Could play a key role in the communication between the regulatory and the substrate sites" evidence="9">
    <location>
        <position position="101"/>
    </location>
</feature>
<dbReference type="InterPro" id="IPR005836">
    <property type="entry name" value="ADP_Glu_pyroP_CS"/>
</dbReference>
<evidence type="ECO:0000256" key="7">
    <source>
        <dbReference type="ARBA" id="ARBA00023056"/>
    </source>
</evidence>
<dbReference type="InterPro" id="IPR023049">
    <property type="entry name" value="GlgC_bac"/>
</dbReference>
<dbReference type="Gene3D" id="2.160.10.10">
    <property type="entry name" value="Hexapeptide repeat proteins"/>
    <property type="match status" value="1"/>
</dbReference>
<feature type="domain" description="Glucose-1-phosphate adenylyltransferase/Bifunctional protein GlmU-like C-terminal hexapeptide" evidence="11">
    <location>
        <begin position="294"/>
        <end position="362"/>
    </location>
</feature>
<dbReference type="PROSITE" id="PS00810">
    <property type="entry name" value="ADP_GLC_PYROPHOSPH_3"/>
    <property type="match status" value="1"/>
</dbReference>